<reference evidence="3" key="1">
    <citation type="submission" date="2012-04" db="EMBL/GenBank/DDBJ databases">
        <title>Finished genome of Dactylococcopsis salina PCC 8305.</title>
        <authorList>
            <consortium name="US DOE Joint Genome Institute"/>
            <person name="Gugger M."/>
            <person name="Coursin T."/>
            <person name="Rippka R."/>
            <person name="Tandeau De Marsac N."/>
            <person name="Huntemann M."/>
            <person name="Wei C.-L."/>
            <person name="Han J."/>
            <person name="Detter J.C."/>
            <person name="Han C."/>
            <person name="Tapia R."/>
            <person name="Daligault H."/>
            <person name="Chen A."/>
            <person name="Krypides N."/>
            <person name="Mavromatis K."/>
            <person name="Markowitz V."/>
            <person name="Szeto E."/>
            <person name="Ivanova N."/>
            <person name="Ovchinnikova G."/>
            <person name="Pagani I."/>
            <person name="Pati A."/>
            <person name="Goodwin L."/>
            <person name="Peters L."/>
            <person name="Pitluck S."/>
            <person name="Woyke T."/>
            <person name="Kerfeld C."/>
        </authorList>
    </citation>
    <scope>NUCLEOTIDE SEQUENCE [LARGE SCALE GENOMIC DNA]</scope>
    <source>
        <strain evidence="3">PCC 8305</strain>
    </source>
</reference>
<dbReference type="InterPro" id="IPR005653">
    <property type="entry name" value="OstA-like_N"/>
</dbReference>
<organism evidence="3 4">
    <name type="scientific">Dactylococcopsis salina (strain PCC 8305)</name>
    <name type="common">Myxobactron salinum</name>
    <dbReference type="NCBI Taxonomy" id="13035"/>
    <lineage>
        <taxon>Bacteria</taxon>
        <taxon>Bacillati</taxon>
        <taxon>Cyanobacteriota</taxon>
        <taxon>Cyanophyceae</taxon>
        <taxon>Nodosilineales</taxon>
        <taxon>Cymatolegaceae</taxon>
        <taxon>Dactylococcopsis</taxon>
    </lineage>
</organism>
<name>K9YWB5_DACS8</name>
<dbReference type="Pfam" id="PF03968">
    <property type="entry name" value="LptD_N"/>
    <property type="match status" value="1"/>
</dbReference>
<gene>
    <name evidence="3" type="ORF">Dacsa_2176</name>
</gene>
<dbReference type="OrthoDB" id="462272at2"/>
<dbReference type="HOGENOM" id="CLU_118146_1_0_3"/>
<feature type="chain" id="PRO_5003938591" description="Organic solvent tolerance-like N-terminal domain-containing protein" evidence="1">
    <location>
        <begin position="33"/>
        <end position="148"/>
    </location>
</feature>
<dbReference type="STRING" id="13035.Dacsa_2176"/>
<dbReference type="PATRIC" id="fig|13035.3.peg.2470"/>
<accession>K9YWB5</accession>
<dbReference type="KEGG" id="dsl:Dacsa_2176"/>
<evidence type="ECO:0000256" key="1">
    <source>
        <dbReference type="SAM" id="SignalP"/>
    </source>
</evidence>
<feature type="signal peptide" evidence="1">
    <location>
        <begin position="1"/>
        <end position="32"/>
    </location>
</feature>
<keyword evidence="1" id="KW-0732">Signal</keyword>
<evidence type="ECO:0000313" key="3">
    <source>
        <dbReference type="EMBL" id="AFZ50802.1"/>
    </source>
</evidence>
<dbReference type="AlphaFoldDB" id="K9YWB5"/>
<evidence type="ECO:0000259" key="2">
    <source>
        <dbReference type="Pfam" id="PF03968"/>
    </source>
</evidence>
<protein>
    <recommendedName>
        <fullName evidence="2">Organic solvent tolerance-like N-terminal domain-containing protein</fullName>
    </recommendedName>
</protein>
<feature type="domain" description="Organic solvent tolerance-like N-terminal" evidence="2">
    <location>
        <begin position="74"/>
        <end position="117"/>
    </location>
</feature>
<sequence>MFKQGLFFPLKSGFLAVTLLGMMAFSSTSSLAQSGNSNGQNTMTVQSDVQEANSETGVITARGNVQINYPLQALQATAAQAQYFRNERRLVLTGDVYVLQGENSIRAEKVVYLLEEGRFVATPKAEQQVRSTYVVPQPQDSSNSSLQQ</sequence>
<keyword evidence="4" id="KW-1185">Reference proteome</keyword>
<dbReference type="eggNOG" id="COG1934">
    <property type="taxonomic scope" value="Bacteria"/>
</dbReference>
<dbReference type="RefSeq" id="WP_015229795.1">
    <property type="nucleotide sequence ID" value="NC_019780.1"/>
</dbReference>
<evidence type="ECO:0000313" key="4">
    <source>
        <dbReference type="Proteomes" id="UP000010482"/>
    </source>
</evidence>
<dbReference type="Proteomes" id="UP000010482">
    <property type="component" value="Chromosome"/>
</dbReference>
<dbReference type="EMBL" id="CP003944">
    <property type="protein sequence ID" value="AFZ50802.1"/>
    <property type="molecule type" value="Genomic_DNA"/>
</dbReference>
<proteinExistence type="predicted"/>
<dbReference type="Gene3D" id="2.60.450.10">
    <property type="entry name" value="Lipopolysaccharide (LPS) transport protein A like domain"/>
    <property type="match status" value="1"/>
</dbReference>